<proteinExistence type="predicted"/>
<keyword evidence="2" id="KW-1185">Reference proteome</keyword>
<dbReference type="Gene3D" id="3.30.420.40">
    <property type="match status" value="1"/>
</dbReference>
<evidence type="ECO:0000313" key="2">
    <source>
        <dbReference type="Proteomes" id="UP000297453"/>
    </source>
</evidence>
<accession>A0A4V3JAI7</accession>
<dbReference type="Proteomes" id="UP000297453">
    <property type="component" value="Unassembled WGS sequence"/>
</dbReference>
<name>A0A4V3JAI7_9LEPT</name>
<comment type="caution">
    <text evidence="1">The sequence shown here is derived from an EMBL/GenBank/DDBJ whole genome shotgun (WGS) entry which is preliminary data.</text>
</comment>
<evidence type="ECO:0000313" key="1">
    <source>
        <dbReference type="EMBL" id="TGJ98678.1"/>
    </source>
</evidence>
<organism evidence="1 2">
    <name type="scientific">Leptospira semungkisensis</name>
    <dbReference type="NCBI Taxonomy" id="2484985"/>
    <lineage>
        <taxon>Bacteria</taxon>
        <taxon>Pseudomonadati</taxon>
        <taxon>Spirochaetota</taxon>
        <taxon>Spirochaetia</taxon>
        <taxon>Leptospirales</taxon>
        <taxon>Leptospiraceae</taxon>
        <taxon>Leptospira</taxon>
    </lineage>
</organism>
<dbReference type="OrthoDB" id="9999606at2"/>
<dbReference type="SUPFAM" id="SSF53067">
    <property type="entry name" value="Actin-like ATPase domain"/>
    <property type="match status" value="1"/>
</dbReference>
<gene>
    <name evidence="1" type="ORF">EHO59_18095</name>
</gene>
<dbReference type="InterPro" id="IPR043129">
    <property type="entry name" value="ATPase_NBD"/>
</dbReference>
<protein>
    <submittedName>
        <fullName evidence="1">Uncharacterized protein</fullName>
    </submittedName>
</protein>
<dbReference type="EMBL" id="RQEP01000022">
    <property type="protein sequence ID" value="TGJ98678.1"/>
    <property type="molecule type" value="Genomic_DNA"/>
</dbReference>
<dbReference type="AlphaFoldDB" id="A0A4V3JAI7"/>
<sequence length="209" mass="24385">MKLFEKYAILLQFSSTGFSVRNTSSNITMSYNYKEVYPNYPWLYDEELVSNLKNLIDSTYNSTRWLKSYFFISVPIEFNIAERQYIRTAAELALAREIFILDDPLSFALGKFSNELMQKSKFLFVSPLFVTHCFYESGEIAKSTSYGLGNISEEIFKLEDYDFAVIDNDNFAVSRLKSKYYTNGESSDFIFAGLFYCFEKFILKRNVSD</sequence>
<reference evidence="1" key="1">
    <citation type="journal article" date="2019" name="PLoS Negl. Trop. Dis.">
        <title>Revisiting the worldwide diversity of Leptospira species in the environment.</title>
        <authorList>
            <person name="Vincent A.T."/>
            <person name="Schiettekatte O."/>
            <person name="Bourhy P."/>
            <person name="Veyrier F.J."/>
            <person name="Picardeau M."/>
        </authorList>
    </citation>
    <scope>NUCLEOTIDE SEQUENCE [LARGE SCALE GENOMIC DNA]</scope>
    <source>
        <strain evidence="1">SSS9</strain>
    </source>
</reference>
<dbReference type="RefSeq" id="WP_135589884.1">
    <property type="nucleotide sequence ID" value="NZ_RQEP01000022.1"/>
</dbReference>